<dbReference type="WBParaSite" id="jg18559">
    <property type="protein sequence ID" value="jg18559"/>
    <property type="gene ID" value="jg18559"/>
</dbReference>
<accession>A0A915DF12</accession>
<name>A0A915DF12_9BILA</name>
<keyword evidence="2" id="KW-1185">Reference proteome</keyword>
<evidence type="ECO:0000313" key="3">
    <source>
        <dbReference type="WBParaSite" id="jg18559"/>
    </source>
</evidence>
<feature type="region of interest" description="Disordered" evidence="1">
    <location>
        <begin position="42"/>
        <end position="81"/>
    </location>
</feature>
<evidence type="ECO:0000313" key="2">
    <source>
        <dbReference type="Proteomes" id="UP000887574"/>
    </source>
</evidence>
<dbReference type="Proteomes" id="UP000887574">
    <property type="component" value="Unplaced"/>
</dbReference>
<dbReference type="AlphaFoldDB" id="A0A915DF12"/>
<feature type="compositionally biased region" description="Polar residues" evidence="1">
    <location>
        <begin position="64"/>
        <end position="79"/>
    </location>
</feature>
<sequence length="124" mass="13494">MEAECEELLFGFSTAIVLWTAAADGFIEIVVDEPILNKCPIRANPQQQCPSSGNPPAPPPGILRNSSSSANLTNPSFNRPLTDLEKQQIMDLRKIVPDLAMWTMPTSSAGCAPRKAVLMRLLMV</sequence>
<protein>
    <submittedName>
        <fullName evidence="3">Uncharacterized protein</fullName>
    </submittedName>
</protein>
<evidence type="ECO:0000256" key="1">
    <source>
        <dbReference type="SAM" id="MobiDB-lite"/>
    </source>
</evidence>
<reference evidence="3" key="1">
    <citation type="submission" date="2022-11" db="UniProtKB">
        <authorList>
            <consortium name="WormBaseParasite"/>
        </authorList>
    </citation>
    <scope>IDENTIFICATION</scope>
</reference>
<proteinExistence type="predicted"/>
<organism evidence="2 3">
    <name type="scientific">Ditylenchus dipsaci</name>
    <dbReference type="NCBI Taxonomy" id="166011"/>
    <lineage>
        <taxon>Eukaryota</taxon>
        <taxon>Metazoa</taxon>
        <taxon>Ecdysozoa</taxon>
        <taxon>Nematoda</taxon>
        <taxon>Chromadorea</taxon>
        <taxon>Rhabditida</taxon>
        <taxon>Tylenchina</taxon>
        <taxon>Tylenchomorpha</taxon>
        <taxon>Sphaerularioidea</taxon>
        <taxon>Anguinidae</taxon>
        <taxon>Anguininae</taxon>
        <taxon>Ditylenchus</taxon>
    </lineage>
</organism>